<keyword evidence="12" id="KW-1185">Reference proteome</keyword>
<dbReference type="AlphaFoldDB" id="A0A1C1YRI8"/>
<evidence type="ECO:0000256" key="7">
    <source>
        <dbReference type="ARBA" id="ARBA00044633"/>
    </source>
</evidence>
<protein>
    <recommendedName>
        <fullName evidence="8">3-phosphoshikimate 1-carboxyvinyltransferase</fullName>
        <ecNumber evidence="8">2.5.1.19</ecNumber>
    </recommendedName>
    <alternativeName>
        <fullName evidence="8">5-enolpyruvylshikimate-3-phosphate synthase</fullName>
        <shortName evidence="8">EPSP synthase</shortName>
        <shortName evidence="8">EPSPS</shortName>
    </alternativeName>
</protein>
<comment type="subcellular location">
    <subcellularLocation>
        <location evidence="8">Cytoplasm</location>
    </subcellularLocation>
</comment>
<sequence length="452" mass="46864">MGHAKHSPRPATASASPGLRGEIRVPGDKSICHSALLIGAVADGETRITGLPETSDVRATQLAVEAVGASLLSQGDALIVHGTGNGCLLAPDAPLDFGDAGPACALSMGLLAPYDFPSTFTGGARLSRRPMDRVLDPLRQMGVQVEAQAGDLLPVTLRGPRWPAPIGCRLPVASAQVKSALLLAGLNIPGITTVTEPVATRDHTERMLAGFGATLDIETAANGGRTIRLEGRGRLRGQTVTVPADPSLAAFPLVAALIVPGSDILIRNVLINPDRAGLVRTLQEMGADIEILDPRRSTGEEIADLRARSSDLTGVTVPAERAASLVDDYPALAIAASFASGETVMQGLGAVRAEQGERIAAIAQGLTLNGVDCSQGEGWLSVRGRPGGKGLGARKRDAVVATRLDHRIAMSFLVMGLASEHPVHVDDCAMIATGFPDFIGLMTGLGAEMEER</sequence>
<comment type="similarity">
    <text evidence="2 8">Belongs to the EPSP synthase family.</text>
</comment>
<dbReference type="InterPro" id="IPR013792">
    <property type="entry name" value="RNA3'P_cycl/enolpyr_Trfase_a/b"/>
</dbReference>
<keyword evidence="4 8" id="KW-0028">Amino-acid biosynthesis</keyword>
<dbReference type="PANTHER" id="PTHR21090:SF5">
    <property type="entry name" value="PENTAFUNCTIONAL AROM POLYPEPTIDE"/>
    <property type="match status" value="1"/>
</dbReference>
<dbReference type="GO" id="GO:0005737">
    <property type="term" value="C:cytoplasm"/>
    <property type="evidence" value="ECO:0007669"/>
    <property type="project" value="UniProtKB-SubCell"/>
</dbReference>
<feature type="binding site" evidence="8">
    <location>
        <position position="327"/>
    </location>
    <ligand>
        <name>3-phosphoshikimate</name>
        <dbReference type="ChEBI" id="CHEBI:145989"/>
    </ligand>
</feature>
<feature type="binding site" evidence="8">
    <location>
        <position position="101"/>
    </location>
    <ligand>
        <name>phosphoenolpyruvate</name>
        <dbReference type="ChEBI" id="CHEBI:58702"/>
    </ligand>
</feature>
<keyword evidence="5 8" id="KW-0808">Transferase</keyword>
<dbReference type="Gene3D" id="3.65.10.10">
    <property type="entry name" value="Enolpyruvate transferase domain"/>
    <property type="match status" value="2"/>
</dbReference>
<dbReference type="FunFam" id="3.65.10.10:FF:000005">
    <property type="entry name" value="3-phosphoshikimate 1-carboxyvinyltransferase"/>
    <property type="match status" value="1"/>
</dbReference>
<feature type="binding site" evidence="8">
    <location>
        <position position="176"/>
    </location>
    <ligand>
        <name>phosphoenolpyruvate</name>
        <dbReference type="ChEBI" id="CHEBI:58702"/>
    </ligand>
</feature>
<dbReference type="InterPro" id="IPR006264">
    <property type="entry name" value="EPSP_synthase"/>
</dbReference>
<keyword evidence="6 8" id="KW-0057">Aromatic amino acid biosynthesis</keyword>
<feature type="domain" description="Enolpyruvate transferase" evidence="10">
    <location>
        <begin position="19"/>
        <end position="439"/>
    </location>
</feature>
<comment type="catalytic activity">
    <reaction evidence="7">
        <text>3-phosphoshikimate + phosphoenolpyruvate = 5-O-(1-carboxyvinyl)-3-phosphoshikimate + phosphate</text>
        <dbReference type="Rhea" id="RHEA:21256"/>
        <dbReference type="ChEBI" id="CHEBI:43474"/>
        <dbReference type="ChEBI" id="CHEBI:57701"/>
        <dbReference type="ChEBI" id="CHEBI:58702"/>
        <dbReference type="ChEBI" id="CHEBI:145989"/>
        <dbReference type="EC" id="2.5.1.19"/>
    </reaction>
    <physiologicalReaction direction="left-to-right" evidence="7">
        <dbReference type="Rhea" id="RHEA:21257"/>
    </physiologicalReaction>
</comment>
<dbReference type="PANTHER" id="PTHR21090">
    <property type="entry name" value="AROM/DEHYDROQUINATE SYNTHASE"/>
    <property type="match status" value="1"/>
</dbReference>
<feature type="active site" description="Proton acceptor" evidence="8">
    <location>
        <position position="327"/>
    </location>
</feature>
<feature type="binding site" evidence="8">
    <location>
        <position position="129"/>
    </location>
    <ligand>
        <name>phosphoenolpyruvate</name>
        <dbReference type="ChEBI" id="CHEBI:58702"/>
    </ligand>
</feature>
<dbReference type="GO" id="GO:0009073">
    <property type="term" value="P:aromatic amino acid family biosynthetic process"/>
    <property type="evidence" value="ECO:0007669"/>
    <property type="project" value="UniProtKB-KW"/>
</dbReference>
<evidence type="ECO:0000259" key="10">
    <source>
        <dbReference type="Pfam" id="PF00275"/>
    </source>
</evidence>
<gene>
    <name evidence="8" type="primary">aroA</name>
    <name evidence="11" type="ORF">AWJ14_12225</name>
</gene>
<accession>A0A1C1YRI8</accession>
<evidence type="ECO:0000313" key="11">
    <source>
        <dbReference type="EMBL" id="OCW55980.1"/>
    </source>
</evidence>
<comment type="caution">
    <text evidence="11">The sequence shown here is derived from an EMBL/GenBank/DDBJ whole genome shotgun (WGS) entry which is preliminary data.</text>
</comment>
<dbReference type="HAMAP" id="MF_00210">
    <property type="entry name" value="EPSP_synth"/>
    <property type="match status" value="1"/>
</dbReference>
<evidence type="ECO:0000256" key="4">
    <source>
        <dbReference type="ARBA" id="ARBA00022605"/>
    </source>
</evidence>
<feature type="binding site" evidence="8">
    <location>
        <position position="30"/>
    </location>
    <ligand>
        <name>3-phosphoshikimate</name>
        <dbReference type="ChEBI" id="CHEBI:145989"/>
    </ligand>
</feature>
<dbReference type="EMBL" id="LQZT01000048">
    <property type="protein sequence ID" value="OCW55980.1"/>
    <property type="molecule type" value="Genomic_DNA"/>
</dbReference>
<evidence type="ECO:0000256" key="2">
    <source>
        <dbReference type="ARBA" id="ARBA00009948"/>
    </source>
</evidence>
<feature type="binding site" evidence="8">
    <location>
        <position position="174"/>
    </location>
    <ligand>
        <name>3-phosphoshikimate</name>
        <dbReference type="ChEBI" id="CHEBI:145989"/>
    </ligand>
</feature>
<dbReference type="Proteomes" id="UP000094795">
    <property type="component" value="Unassembled WGS sequence"/>
</dbReference>
<feature type="binding site" evidence="8">
    <location>
        <position position="407"/>
    </location>
    <ligand>
        <name>phosphoenolpyruvate</name>
        <dbReference type="ChEBI" id="CHEBI:58702"/>
    </ligand>
</feature>
<evidence type="ECO:0000256" key="9">
    <source>
        <dbReference type="SAM" id="MobiDB-lite"/>
    </source>
</evidence>
<proteinExistence type="inferred from homology"/>
<name>A0A1C1YRI8_9HYPH</name>
<dbReference type="Pfam" id="PF00275">
    <property type="entry name" value="EPSP_synthase"/>
    <property type="match status" value="1"/>
</dbReference>
<evidence type="ECO:0000313" key="12">
    <source>
        <dbReference type="Proteomes" id="UP000094795"/>
    </source>
</evidence>
<feature type="region of interest" description="Disordered" evidence="9">
    <location>
        <begin position="1"/>
        <end position="20"/>
    </location>
</feature>
<dbReference type="EC" id="2.5.1.19" evidence="8"/>
<comment type="subunit">
    <text evidence="8">Monomer.</text>
</comment>
<evidence type="ECO:0000256" key="1">
    <source>
        <dbReference type="ARBA" id="ARBA00004811"/>
    </source>
</evidence>
<feature type="binding site" evidence="8">
    <location>
        <position position="358"/>
    </location>
    <ligand>
        <name>phosphoenolpyruvate</name>
        <dbReference type="ChEBI" id="CHEBI:58702"/>
    </ligand>
</feature>
<reference evidence="11 12" key="1">
    <citation type="submission" date="2015-12" db="EMBL/GenBank/DDBJ databases">
        <authorList>
            <person name="Shamseldin A."/>
            <person name="Moawad H."/>
            <person name="Abd El-Rahim W.M."/>
            <person name="Sadowsky M.J."/>
        </authorList>
    </citation>
    <scope>NUCLEOTIDE SEQUENCE [LARGE SCALE GENOMIC DNA]</scope>
    <source>
        <strain evidence="11 12">JC234</strain>
    </source>
</reference>
<dbReference type="InterPro" id="IPR001986">
    <property type="entry name" value="Enolpyruvate_Tfrase_dom"/>
</dbReference>
<dbReference type="CDD" id="cd01556">
    <property type="entry name" value="EPSP_synthase"/>
    <property type="match status" value="1"/>
</dbReference>
<dbReference type="STRING" id="1480615.AWJ14_12225"/>
<dbReference type="NCBIfam" id="TIGR01356">
    <property type="entry name" value="aroA"/>
    <property type="match status" value="1"/>
</dbReference>
<dbReference type="RefSeq" id="WP_066183134.1">
    <property type="nucleotide sequence ID" value="NZ_LQZT01000048.1"/>
</dbReference>
<dbReference type="GO" id="GO:0008652">
    <property type="term" value="P:amino acid biosynthetic process"/>
    <property type="evidence" value="ECO:0007669"/>
    <property type="project" value="UniProtKB-KW"/>
</dbReference>
<comment type="pathway">
    <text evidence="1 8">Metabolic intermediate biosynthesis; chorismate biosynthesis; chorismate from D-erythrose 4-phosphate and phosphoenolpyruvate: step 6/7.</text>
</comment>
<dbReference type="GO" id="GO:0003866">
    <property type="term" value="F:3-phosphoshikimate 1-carboxyvinyltransferase activity"/>
    <property type="evidence" value="ECO:0007669"/>
    <property type="project" value="UniProtKB-UniRule"/>
</dbReference>
<evidence type="ECO:0000256" key="8">
    <source>
        <dbReference type="HAMAP-Rule" id="MF_00210"/>
    </source>
</evidence>
<comment type="caution">
    <text evidence="8">Lacks conserved residue(s) required for the propagation of feature annotation.</text>
</comment>
<dbReference type="UniPathway" id="UPA00053">
    <property type="reaction ID" value="UER00089"/>
</dbReference>
<evidence type="ECO:0000256" key="5">
    <source>
        <dbReference type="ARBA" id="ARBA00022679"/>
    </source>
</evidence>
<dbReference type="SUPFAM" id="SSF55205">
    <property type="entry name" value="EPT/RTPC-like"/>
    <property type="match status" value="1"/>
</dbReference>
<comment type="function">
    <text evidence="8">Catalyzes the transfer of the enolpyruvyl moiety of phosphoenolpyruvate (PEP) to the 5-hydroxyl of shikimate-3-phosphate (S3P) to produce enolpyruvyl shikimate-3-phosphate and inorganic phosphate.</text>
</comment>
<feature type="binding site" evidence="8">
    <location>
        <position position="29"/>
    </location>
    <ligand>
        <name>phosphoenolpyruvate</name>
        <dbReference type="ChEBI" id="CHEBI:58702"/>
    </ligand>
</feature>
<dbReference type="InterPro" id="IPR036968">
    <property type="entry name" value="Enolpyruvate_Tfrase_sf"/>
</dbReference>
<keyword evidence="3 8" id="KW-0963">Cytoplasm</keyword>
<feature type="binding site" evidence="8">
    <location>
        <position position="29"/>
    </location>
    <ligand>
        <name>3-phosphoshikimate</name>
        <dbReference type="ChEBI" id="CHEBI:145989"/>
    </ligand>
</feature>
<evidence type="ECO:0000256" key="3">
    <source>
        <dbReference type="ARBA" id="ARBA00022490"/>
    </source>
</evidence>
<dbReference type="OrthoDB" id="9809920at2"/>
<evidence type="ECO:0000256" key="6">
    <source>
        <dbReference type="ARBA" id="ARBA00023141"/>
    </source>
</evidence>
<organism evidence="11 12">
    <name type="scientific">Hoeflea olei</name>
    <dbReference type="NCBI Taxonomy" id="1480615"/>
    <lineage>
        <taxon>Bacteria</taxon>
        <taxon>Pseudomonadati</taxon>
        <taxon>Pseudomonadota</taxon>
        <taxon>Alphaproteobacteria</taxon>
        <taxon>Hyphomicrobiales</taxon>
        <taxon>Rhizobiaceae</taxon>
        <taxon>Hoeflea</taxon>
    </lineage>
</organism>
<dbReference type="GO" id="GO:0009423">
    <property type="term" value="P:chorismate biosynthetic process"/>
    <property type="evidence" value="ECO:0007669"/>
    <property type="project" value="UniProtKB-UniRule"/>
</dbReference>
<dbReference type="PIRSF" id="PIRSF000505">
    <property type="entry name" value="EPSPS"/>
    <property type="match status" value="1"/>
</dbReference>
<feature type="binding site" evidence="8">
    <location>
        <position position="176"/>
    </location>
    <ligand>
        <name>3-phosphoshikimate</name>
        <dbReference type="ChEBI" id="CHEBI:145989"/>
    </ligand>
</feature>